<dbReference type="SUPFAM" id="SSF68906">
    <property type="entry name" value="SAP domain"/>
    <property type="match status" value="1"/>
</dbReference>
<dbReference type="InterPro" id="IPR038654">
    <property type="entry name" value="PINIT_sf"/>
</dbReference>
<dbReference type="Pfam" id="PF02037">
    <property type="entry name" value="SAP"/>
    <property type="match status" value="1"/>
</dbReference>
<evidence type="ECO:0000256" key="8">
    <source>
        <dbReference type="ARBA" id="ARBA00022833"/>
    </source>
</evidence>
<feature type="compositionally biased region" description="Polar residues" evidence="11">
    <location>
        <begin position="527"/>
        <end position="537"/>
    </location>
</feature>
<keyword evidence="15" id="KW-1185">Reference proteome</keyword>
<dbReference type="GeneID" id="20649241"/>
<evidence type="ECO:0008006" key="16">
    <source>
        <dbReference type="Google" id="ProtNLM"/>
    </source>
</evidence>
<dbReference type="SMART" id="SM00249">
    <property type="entry name" value="PHD"/>
    <property type="match status" value="1"/>
</dbReference>
<dbReference type="Proteomes" id="UP000002640">
    <property type="component" value="Unassembled WGS sequence"/>
</dbReference>
<dbReference type="RefSeq" id="XP_009529970.1">
    <property type="nucleotide sequence ID" value="XM_009531675.1"/>
</dbReference>
<keyword evidence="7" id="KW-0833">Ubl conjugation pathway</keyword>
<dbReference type="GO" id="GO:0000785">
    <property type="term" value="C:chromatin"/>
    <property type="evidence" value="ECO:0007669"/>
    <property type="project" value="TreeGrafter"/>
</dbReference>
<dbReference type="SMR" id="G4ZKP0"/>
<evidence type="ECO:0000256" key="7">
    <source>
        <dbReference type="ARBA" id="ARBA00022786"/>
    </source>
</evidence>
<dbReference type="AlphaFoldDB" id="G4ZKP0"/>
<evidence type="ECO:0000256" key="1">
    <source>
        <dbReference type="ARBA" id="ARBA00004123"/>
    </source>
</evidence>
<keyword evidence="9" id="KW-0539">Nucleus</keyword>
<reference evidence="14 15" key="1">
    <citation type="journal article" date="2006" name="Science">
        <title>Phytophthora genome sequences uncover evolutionary origins and mechanisms of pathogenesis.</title>
        <authorList>
            <person name="Tyler B.M."/>
            <person name="Tripathy S."/>
            <person name="Zhang X."/>
            <person name="Dehal P."/>
            <person name="Jiang R.H."/>
            <person name="Aerts A."/>
            <person name="Arredondo F.D."/>
            <person name="Baxter L."/>
            <person name="Bensasson D."/>
            <person name="Beynon J.L."/>
            <person name="Chapman J."/>
            <person name="Damasceno C.M."/>
            <person name="Dorrance A.E."/>
            <person name="Dou D."/>
            <person name="Dickerman A.W."/>
            <person name="Dubchak I.L."/>
            <person name="Garbelotto M."/>
            <person name="Gijzen M."/>
            <person name="Gordon S.G."/>
            <person name="Govers F."/>
            <person name="Grunwald N.J."/>
            <person name="Huang W."/>
            <person name="Ivors K.L."/>
            <person name="Jones R.W."/>
            <person name="Kamoun S."/>
            <person name="Krampis K."/>
            <person name="Lamour K.H."/>
            <person name="Lee M.K."/>
            <person name="McDonald W.H."/>
            <person name="Medina M."/>
            <person name="Meijer H.J."/>
            <person name="Nordberg E.K."/>
            <person name="Maclean D.J."/>
            <person name="Ospina-Giraldo M.D."/>
            <person name="Morris P.F."/>
            <person name="Phuntumart V."/>
            <person name="Putnam N.H."/>
            <person name="Rash S."/>
            <person name="Rose J.K."/>
            <person name="Sakihama Y."/>
            <person name="Salamov A.A."/>
            <person name="Savidor A."/>
            <person name="Scheuring C.F."/>
            <person name="Smith B.M."/>
            <person name="Sobral B.W."/>
            <person name="Terry A."/>
            <person name="Torto-Alalibo T.A."/>
            <person name="Win J."/>
            <person name="Xu Z."/>
            <person name="Zhang H."/>
            <person name="Grigoriev I.V."/>
            <person name="Rokhsar D.S."/>
            <person name="Boore J.L."/>
        </authorList>
    </citation>
    <scope>NUCLEOTIDE SEQUENCE [LARGE SCALE GENOMIC DNA]</scope>
    <source>
        <strain evidence="14 15">P6497</strain>
    </source>
</reference>
<evidence type="ECO:0000256" key="2">
    <source>
        <dbReference type="ARBA" id="ARBA00004718"/>
    </source>
</evidence>
<evidence type="ECO:0000259" key="12">
    <source>
        <dbReference type="PROSITE" id="PS50800"/>
    </source>
</evidence>
<evidence type="ECO:0000313" key="14">
    <source>
        <dbReference type="EMBL" id="EGZ16221.1"/>
    </source>
</evidence>
<feature type="compositionally biased region" description="Low complexity" evidence="11">
    <location>
        <begin position="570"/>
        <end position="585"/>
    </location>
</feature>
<dbReference type="InterPro" id="IPR001965">
    <property type="entry name" value="Znf_PHD"/>
</dbReference>
<dbReference type="PANTHER" id="PTHR10782:SF4">
    <property type="entry name" value="TONALLI, ISOFORM E"/>
    <property type="match status" value="1"/>
</dbReference>
<accession>G4ZKP0</accession>
<dbReference type="InterPro" id="IPR019786">
    <property type="entry name" value="Zinc_finger_PHD-type_CS"/>
</dbReference>
<dbReference type="GO" id="GO:0008270">
    <property type="term" value="F:zinc ion binding"/>
    <property type="evidence" value="ECO:0007669"/>
    <property type="project" value="UniProtKB-KW"/>
</dbReference>
<dbReference type="InterPro" id="IPR011011">
    <property type="entry name" value="Znf_FYVE_PHD"/>
</dbReference>
<dbReference type="InterPro" id="IPR013083">
    <property type="entry name" value="Znf_RING/FYVE/PHD"/>
</dbReference>
<dbReference type="OMA" id="CWPASTQ"/>
<dbReference type="InterPro" id="IPR004181">
    <property type="entry name" value="Znf_MIZ"/>
</dbReference>
<evidence type="ECO:0000313" key="15">
    <source>
        <dbReference type="Proteomes" id="UP000002640"/>
    </source>
</evidence>
<dbReference type="InParanoid" id="G4ZKP0"/>
<dbReference type="Pfam" id="PF02891">
    <property type="entry name" value="zf-MIZ"/>
    <property type="match status" value="1"/>
</dbReference>
<name>G4ZKP0_PHYSP</name>
<gene>
    <name evidence="14" type="ORF">PHYSODRAFT_351727</name>
</gene>
<keyword evidence="5" id="KW-0479">Metal-binding</keyword>
<comment type="subcellular location">
    <subcellularLocation>
        <location evidence="1">Nucleus</location>
    </subcellularLocation>
</comment>
<feature type="domain" description="SAP" evidence="12">
    <location>
        <begin position="17"/>
        <end position="51"/>
    </location>
</feature>
<evidence type="ECO:0000256" key="6">
    <source>
        <dbReference type="ARBA" id="ARBA00022771"/>
    </source>
</evidence>
<sequence length="742" mass="80133">MSDAATRQQLRDIRARLNQLRMPELRNILMDLNLARSGRKSELVERVAAELESFAEKARGTTSAAFYAERLSAGLRSVDQQYRGRLSYAPPPTPAPPAPHNGYHGANVAPQHMAPRYPSMPPTPPPTRSIPVPMYGRNGAPRTAMGVPQYGAVNVAGAGNGVIPLTSGVDLYNPTKAAALDGARCFCVMQGVSGKVVKCVDCGLAVHAKCHQLITLSGEWYCEMCRSKTYDPFYRVQKTVLDPNFVRFAKTSSSFRLEYYITDNDLYANRDPKPGSMTPGNLELQLRCFAVKEDLAAGHCWPASTQLSVNGFGVPITQRAPPGHANPSKVLRELPANIFQYSRVGRNVVDIRTTENPSVFGFMVQIVEVRDINDLVTEVKEASKNLTYEGAKQEVIKSFGSEDEDDVVATVTILSVRCPLGLSVISLPARGLHCKHLQCFDLKTFMLFSKKARSKAWRCTVCHQFIKASDLRIDPYLKKLLAEVEGEDELEEVEIFPDGSWKRRLDEELVPEPPAKKVKAEEAEVSAASTNGASAPATSADDAQGPPGSSAAAPVEIDLLSSDDEDEETANTSSATTTTTAAASASSPILLDDDIDILTVGSDAWDAPATSSAANPTSDGNCGEYFPFPLDENLFPSSNAAASNTGNLPSWMYSISASTIVNSMPPPAPTVAVTSAPAVSPPQEVLNQAESTLASSMASLSRNHNVSNPFDQRQRRQARPPPKPVAMPSDMDIICLLDSDSD</sequence>
<evidence type="ECO:0000256" key="4">
    <source>
        <dbReference type="ARBA" id="ARBA00022679"/>
    </source>
</evidence>
<dbReference type="PROSITE" id="PS51044">
    <property type="entry name" value="ZF_SP_RING"/>
    <property type="match status" value="1"/>
</dbReference>
<feature type="domain" description="SP-RING-type" evidence="13">
    <location>
        <begin position="403"/>
        <end position="486"/>
    </location>
</feature>
<dbReference type="GO" id="GO:0016925">
    <property type="term" value="P:protein sumoylation"/>
    <property type="evidence" value="ECO:0007669"/>
    <property type="project" value="UniProtKB-UniPathway"/>
</dbReference>
<evidence type="ECO:0000256" key="10">
    <source>
        <dbReference type="PROSITE-ProRule" id="PRU00452"/>
    </source>
</evidence>
<dbReference type="Gene3D" id="3.30.40.10">
    <property type="entry name" value="Zinc/RING finger domain, C3HC4 (zinc finger)"/>
    <property type="match status" value="2"/>
</dbReference>
<dbReference type="PROSITE" id="PS50800">
    <property type="entry name" value="SAP"/>
    <property type="match status" value="1"/>
</dbReference>
<feature type="compositionally biased region" description="Low complexity" evidence="11">
    <location>
        <begin position="545"/>
        <end position="560"/>
    </location>
</feature>
<dbReference type="SMART" id="SM00513">
    <property type="entry name" value="SAP"/>
    <property type="match status" value="1"/>
</dbReference>
<dbReference type="InterPro" id="IPR003034">
    <property type="entry name" value="SAP_dom"/>
</dbReference>
<dbReference type="GO" id="GO:0005634">
    <property type="term" value="C:nucleus"/>
    <property type="evidence" value="ECO:0007669"/>
    <property type="project" value="UniProtKB-SubCell"/>
</dbReference>
<feature type="region of interest" description="Disordered" evidence="11">
    <location>
        <begin position="506"/>
        <end position="585"/>
    </location>
</feature>
<keyword evidence="8" id="KW-0862">Zinc</keyword>
<dbReference type="CDD" id="cd15489">
    <property type="entry name" value="PHD_SF"/>
    <property type="match status" value="1"/>
</dbReference>
<dbReference type="Pfam" id="PF25527">
    <property type="entry name" value="GBD-like_ZMIZ1_ZMIZ2"/>
    <property type="match status" value="1"/>
</dbReference>
<dbReference type="CDD" id="cd16650">
    <property type="entry name" value="SP-RING_PIAS-like"/>
    <property type="match status" value="1"/>
</dbReference>
<feature type="region of interest" description="Disordered" evidence="11">
    <location>
        <begin position="697"/>
        <end position="731"/>
    </location>
</feature>
<dbReference type="EMBL" id="JH159155">
    <property type="protein sequence ID" value="EGZ16221.1"/>
    <property type="molecule type" value="Genomic_DNA"/>
</dbReference>
<keyword evidence="6 10" id="KW-0863">Zinc-finger</keyword>
<dbReference type="PROSITE" id="PS01359">
    <property type="entry name" value="ZF_PHD_1"/>
    <property type="match status" value="1"/>
</dbReference>
<comment type="pathway">
    <text evidence="2">Protein modification; protein sumoylation.</text>
</comment>
<dbReference type="Gene3D" id="2.60.120.780">
    <property type="entry name" value="PINIT domain"/>
    <property type="match status" value="1"/>
</dbReference>
<organism evidence="14 15">
    <name type="scientific">Phytophthora sojae (strain P6497)</name>
    <name type="common">Soybean stem and root rot agent</name>
    <name type="synonym">Phytophthora megasperma f. sp. glycines</name>
    <dbReference type="NCBI Taxonomy" id="1094619"/>
    <lineage>
        <taxon>Eukaryota</taxon>
        <taxon>Sar</taxon>
        <taxon>Stramenopiles</taxon>
        <taxon>Oomycota</taxon>
        <taxon>Peronosporomycetes</taxon>
        <taxon>Peronosporales</taxon>
        <taxon>Peronosporaceae</taxon>
        <taxon>Phytophthora</taxon>
    </lineage>
</organism>
<dbReference type="STRING" id="1094619.G4ZKP0"/>
<dbReference type="UniPathway" id="UPA00886"/>
<evidence type="ECO:0000259" key="13">
    <source>
        <dbReference type="PROSITE" id="PS51044"/>
    </source>
</evidence>
<dbReference type="InterPro" id="IPR036361">
    <property type="entry name" value="SAP_dom_sf"/>
</dbReference>
<dbReference type="Gene3D" id="1.10.720.30">
    <property type="entry name" value="SAP domain"/>
    <property type="match status" value="1"/>
</dbReference>
<dbReference type="PANTHER" id="PTHR10782">
    <property type="entry name" value="ZINC FINGER MIZ DOMAIN-CONTAINING PROTEIN"/>
    <property type="match status" value="1"/>
</dbReference>
<comment type="similarity">
    <text evidence="3">Belongs to the PIAS family.</text>
</comment>
<dbReference type="KEGG" id="psoj:PHYSODRAFT_351727"/>
<evidence type="ECO:0000256" key="9">
    <source>
        <dbReference type="ARBA" id="ARBA00023242"/>
    </source>
</evidence>
<proteinExistence type="inferred from homology"/>
<dbReference type="GO" id="GO:0061665">
    <property type="term" value="F:SUMO ligase activity"/>
    <property type="evidence" value="ECO:0007669"/>
    <property type="project" value="TreeGrafter"/>
</dbReference>
<evidence type="ECO:0000256" key="3">
    <source>
        <dbReference type="ARBA" id="ARBA00005383"/>
    </source>
</evidence>
<dbReference type="InterPro" id="IPR057847">
    <property type="entry name" value="ZMIZ1/ZMIZ2_GBD-like"/>
</dbReference>
<feature type="compositionally biased region" description="Polar residues" evidence="11">
    <location>
        <begin position="697"/>
        <end position="711"/>
    </location>
</feature>
<protein>
    <recommendedName>
        <fullName evidence="16">SUMO ligase</fullName>
    </recommendedName>
</protein>
<dbReference type="SUPFAM" id="SSF57903">
    <property type="entry name" value="FYVE/PHD zinc finger"/>
    <property type="match status" value="1"/>
</dbReference>
<evidence type="ECO:0000256" key="5">
    <source>
        <dbReference type="ARBA" id="ARBA00022723"/>
    </source>
</evidence>
<evidence type="ECO:0000256" key="11">
    <source>
        <dbReference type="SAM" id="MobiDB-lite"/>
    </source>
</evidence>
<keyword evidence="4" id="KW-0808">Transferase</keyword>